<comment type="caution">
    <text evidence="3">The sequence shown here is derived from an EMBL/GenBank/DDBJ whole genome shotgun (WGS) entry which is preliminary data.</text>
</comment>
<dbReference type="InterPro" id="IPR019587">
    <property type="entry name" value="Polyketide_cyclase/dehydratase"/>
</dbReference>
<dbReference type="InterPro" id="IPR023393">
    <property type="entry name" value="START-like_dom_sf"/>
</dbReference>
<gene>
    <name evidence="3" type="ORF">V3330_11510</name>
</gene>
<protein>
    <submittedName>
        <fullName evidence="3">SRPBCC family protein</fullName>
    </submittedName>
</protein>
<evidence type="ECO:0000259" key="2">
    <source>
        <dbReference type="SMART" id="SM00871"/>
    </source>
</evidence>
<dbReference type="AlphaFoldDB" id="A0AAW9RFR2"/>
<feature type="transmembrane region" description="Helical" evidence="1">
    <location>
        <begin position="6"/>
        <end position="23"/>
    </location>
</feature>
<dbReference type="Gene3D" id="3.20.80.10">
    <property type="entry name" value="Regulatory factor, effector binding domain"/>
    <property type="match status" value="1"/>
</dbReference>
<dbReference type="Gene3D" id="3.30.530.20">
    <property type="match status" value="1"/>
</dbReference>
<sequence length="352" mass="39007">MLKKVFYSIVIIVIALLVIGLFLPREVHVERSIVIERPAPTVFALVDGYATFNAWSPWAVQDPTASYQVSGPDRGVGARMEWEGDPRLTGRGEQEIVLSEPYRLVRTRLRFDQQGEADSYFALQAVDAGTRVTWGFDTDLTEGQSALSGLVARYFGLFFDRWIGTDYERGLSNLKAFAEELPDVDISGLDAEILDVEPVEILYIETGSRQDPGDVANALADAYQKIMGFILEHNLETSAQPMAITRAWDENGYAFDAAIPAGTNGLDPDGEVQAGWSPSGHAVRVIHRGPYDRMKPTYDRLAAYMAVHGLKEGSVSWEQYISDPGATPEDELVTHIYFLLEGEPGPDLQEKD</sequence>
<dbReference type="RefSeq" id="WP_354695575.1">
    <property type="nucleotide sequence ID" value="NZ_JAZHOG010000007.1"/>
</dbReference>
<evidence type="ECO:0000313" key="4">
    <source>
        <dbReference type="Proteomes" id="UP001359886"/>
    </source>
</evidence>
<dbReference type="SUPFAM" id="SSF55136">
    <property type="entry name" value="Probable bacterial effector-binding domain"/>
    <property type="match status" value="1"/>
</dbReference>
<organism evidence="3 4">
    <name type="scientific">Elongatibacter sediminis</name>
    <dbReference type="NCBI Taxonomy" id="3119006"/>
    <lineage>
        <taxon>Bacteria</taxon>
        <taxon>Pseudomonadati</taxon>
        <taxon>Pseudomonadota</taxon>
        <taxon>Gammaproteobacteria</taxon>
        <taxon>Chromatiales</taxon>
        <taxon>Wenzhouxiangellaceae</taxon>
        <taxon>Elongatibacter</taxon>
    </lineage>
</organism>
<dbReference type="Proteomes" id="UP001359886">
    <property type="component" value="Unassembled WGS sequence"/>
</dbReference>
<evidence type="ECO:0000313" key="3">
    <source>
        <dbReference type="EMBL" id="MEJ8568254.1"/>
    </source>
</evidence>
<reference evidence="3 4" key="1">
    <citation type="submission" date="2024-02" db="EMBL/GenBank/DDBJ databases">
        <title>A novel Wenzhouxiangellaceae bacterium, isolated from coastal sediments.</title>
        <authorList>
            <person name="Du Z.-J."/>
            <person name="Ye Y.-Q."/>
            <person name="Zhang X.-Y."/>
        </authorList>
    </citation>
    <scope>NUCLEOTIDE SEQUENCE [LARGE SCALE GENOMIC DNA]</scope>
    <source>
        <strain evidence="3 4">CH-27</strain>
    </source>
</reference>
<dbReference type="SMART" id="SM00871">
    <property type="entry name" value="AraC_E_bind"/>
    <property type="match status" value="1"/>
</dbReference>
<name>A0AAW9RFR2_9GAMM</name>
<keyword evidence="4" id="KW-1185">Reference proteome</keyword>
<dbReference type="CDD" id="cd07818">
    <property type="entry name" value="SRPBCC_1"/>
    <property type="match status" value="1"/>
</dbReference>
<accession>A0AAW9RFR2</accession>
<dbReference type="InterPro" id="IPR011256">
    <property type="entry name" value="Reg_factor_effector_dom_sf"/>
</dbReference>
<feature type="domain" description="AraC effector-binding" evidence="2">
    <location>
        <begin position="189"/>
        <end position="341"/>
    </location>
</feature>
<keyword evidence="1" id="KW-0812">Transmembrane</keyword>
<dbReference type="InterPro" id="IPR029442">
    <property type="entry name" value="GyrI-like"/>
</dbReference>
<proteinExistence type="predicted"/>
<dbReference type="InterPro" id="IPR010499">
    <property type="entry name" value="AraC_E-bd"/>
</dbReference>
<dbReference type="SUPFAM" id="SSF55961">
    <property type="entry name" value="Bet v1-like"/>
    <property type="match status" value="1"/>
</dbReference>
<keyword evidence="1" id="KW-1133">Transmembrane helix</keyword>
<evidence type="ECO:0000256" key="1">
    <source>
        <dbReference type="SAM" id="Phobius"/>
    </source>
</evidence>
<dbReference type="Pfam" id="PF06445">
    <property type="entry name" value="GyrI-like"/>
    <property type="match status" value="1"/>
</dbReference>
<dbReference type="EMBL" id="JAZHOG010000007">
    <property type="protein sequence ID" value="MEJ8568254.1"/>
    <property type="molecule type" value="Genomic_DNA"/>
</dbReference>
<keyword evidence="1" id="KW-0472">Membrane</keyword>
<dbReference type="Pfam" id="PF10604">
    <property type="entry name" value="Polyketide_cyc2"/>
    <property type="match status" value="1"/>
</dbReference>